<dbReference type="Gene3D" id="2.40.10.220">
    <property type="entry name" value="predicted glycosyltransferase like domains"/>
    <property type="match status" value="1"/>
</dbReference>
<evidence type="ECO:0000313" key="2">
    <source>
        <dbReference type="EMBL" id="TKB43960.1"/>
    </source>
</evidence>
<dbReference type="GO" id="GO:0035438">
    <property type="term" value="F:cyclic-di-GMP binding"/>
    <property type="evidence" value="ECO:0007669"/>
    <property type="project" value="InterPro"/>
</dbReference>
<dbReference type="SUPFAM" id="SSF141371">
    <property type="entry name" value="PilZ domain-like"/>
    <property type="match status" value="1"/>
</dbReference>
<evidence type="ECO:0000259" key="1">
    <source>
        <dbReference type="Pfam" id="PF07238"/>
    </source>
</evidence>
<keyword evidence="3" id="KW-1185">Reference proteome</keyword>
<protein>
    <submittedName>
        <fullName evidence="2">PilZ domain-containing protein</fullName>
    </submittedName>
</protein>
<dbReference type="Pfam" id="PF07238">
    <property type="entry name" value="PilZ"/>
    <property type="match status" value="1"/>
</dbReference>
<reference evidence="2 3" key="1">
    <citation type="submission" date="2019-04" db="EMBL/GenBank/DDBJ databases">
        <title>Thalassotalea guangxiensis sp. nov., isolated from sediment of the coastal wetland.</title>
        <authorList>
            <person name="Zheng S."/>
            <person name="Zhang D."/>
        </authorList>
    </citation>
    <scope>NUCLEOTIDE SEQUENCE [LARGE SCALE GENOMIC DNA]</scope>
    <source>
        <strain evidence="2 3">ZS-4</strain>
    </source>
</reference>
<dbReference type="InterPro" id="IPR009875">
    <property type="entry name" value="PilZ_domain"/>
</dbReference>
<proteinExistence type="predicted"/>
<dbReference type="Proteomes" id="UP000307999">
    <property type="component" value="Unassembled WGS sequence"/>
</dbReference>
<feature type="domain" description="PilZ" evidence="1">
    <location>
        <begin position="4"/>
        <end position="114"/>
    </location>
</feature>
<comment type="caution">
    <text evidence="2">The sequence shown here is derived from an EMBL/GenBank/DDBJ whole genome shotgun (WGS) entry which is preliminary data.</text>
</comment>
<sequence length="116" mass="13075">MVVDRRFHPRHIIQVPVRLQLPGSDDTYTGNSLNISISGMQLQVPQYVTDAIKRYCSVPQELTLHIETDGQSESLALPARVIVNRRTSSNEYLIGVKFRSMPAATQQTLQNILNRA</sequence>
<dbReference type="EMBL" id="SWDB01000032">
    <property type="protein sequence ID" value="TKB43960.1"/>
    <property type="molecule type" value="Genomic_DNA"/>
</dbReference>
<gene>
    <name evidence="2" type="ORF">E8M12_13365</name>
</gene>
<dbReference type="RefSeq" id="WP_136736762.1">
    <property type="nucleotide sequence ID" value="NZ_SWDB01000032.1"/>
</dbReference>
<name>A0A4V5NX04_9GAMM</name>
<accession>A0A4V5NX04</accession>
<evidence type="ECO:0000313" key="3">
    <source>
        <dbReference type="Proteomes" id="UP000307999"/>
    </source>
</evidence>
<organism evidence="2 3">
    <name type="scientific">Thalassotalea mangrovi</name>
    <dbReference type="NCBI Taxonomy" id="2572245"/>
    <lineage>
        <taxon>Bacteria</taxon>
        <taxon>Pseudomonadati</taxon>
        <taxon>Pseudomonadota</taxon>
        <taxon>Gammaproteobacteria</taxon>
        <taxon>Alteromonadales</taxon>
        <taxon>Colwelliaceae</taxon>
        <taxon>Thalassotalea</taxon>
    </lineage>
</organism>
<dbReference type="OrthoDB" id="6400750at2"/>
<dbReference type="AlphaFoldDB" id="A0A4V5NX04"/>